<dbReference type="EMBL" id="SAXX01000025">
    <property type="protein sequence ID" value="TXJ29948.1"/>
    <property type="molecule type" value="Genomic_DNA"/>
</dbReference>
<keyword evidence="4 6" id="KW-1133">Transmembrane helix</keyword>
<feature type="transmembrane region" description="Helical" evidence="6">
    <location>
        <begin position="115"/>
        <end position="136"/>
    </location>
</feature>
<feature type="transmembrane region" description="Helical" evidence="6">
    <location>
        <begin position="180"/>
        <end position="202"/>
    </location>
</feature>
<feature type="transmembrane region" description="Helical" evidence="6">
    <location>
        <begin position="312"/>
        <end position="330"/>
    </location>
</feature>
<organism evidence="7 8">
    <name type="scientific">Brachyspira aalborgi</name>
    <dbReference type="NCBI Taxonomy" id="29522"/>
    <lineage>
        <taxon>Bacteria</taxon>
        <taxon>Pseudomonadati</taxon>
        <taxon>Spirochaetota</taxon>
        <taxon>Spirochaetia</taxon>
        <taxon>Brachyspirales</taxon>
        <taxon>Brachyspiraceae</taxon>
        <taxon>Brachyspira</taxon>
    </lineage>
</organism>
<feature type="transmembrane region" description="Helical" evidence="6">
    <location>
        <begin position="30"/>
        <end position="51"/>
    </location>
</feature>
<sequence>MDNVNKKNNNINSILDNLSKNKLLNPIIDFIRTNFGILLGLIFICVLMIILTPNFLKANNIINILRQVTTNLNLALGMTIIIIINGIDLSVGSIVALSGTIAGELIAFANWPLPLAIITAVLIGTLCGLFNGIVVAKTQIPPFIATLGMLNIARGIAYVSTGGQPVRVMNESFTLLGSGYVGKIPLQVIYTLIFVIIISLILRKTKLGRHIYAIGGNITAARFSGIKIVYVTIFAYTLSGFLSGFSGVVLASRMYSGQPTAAQGFELDAIAACVLGGTSMRGGVGTIGGTVIGALIIGVLNNGLNLLNINSFWQLIVKGAVILLAVYIDLMKKR</sequence>
<keyword evidence="3 6" id="KW-0812">Transmembrane</keyword>
<feature type="transmembrane region" description="Helical" evidence="6">
    <location>
        <begin position="228"/>
        <end position="251"/>
    </location>
</feature>
<dbReference type="PANTHER" id="PTHR32196:SF72">
    <property type="entry name" value="RIBOSE IMPORT PERMEASE PROTEIN RBSC"/>
    <property type="match status" value="1"/>
</dbReference>
<feature type="transmembrane region" description="Helical" evidence="6">
    <location>
        <begin position="72"/>
        <end position="95"/>
    </location>
</feature>
<accession>A0A5C8DXQ5</accession>
<dbReference type="InterPro" id="IPR001851">
    <property type="entry name" value="ABC_transp_permease"/>
</dbReference>
<comment type="caution">
    <text evidence="7">The sequence shown here is derived from an EMBL/GenBank/DDBJ whole genome shotgun (WGS) entry which is preliminary data.</text>
</comment>
<keyword evidence="2" id="KW-1003">Cell membrane</keyword>
<reference evidence="7 8" key="1">
    <citation type="journal article" date="1992" name="Lakartidningen">
        <title>[Penicillin V and not amoxicillin is the first choice preparation in acute otitis].</title>
        <authorList>
            <person name="Kamme C."/>
            <person name="Lundgren K."/>
            <person name="Prellner K."/>
        </authorList>
    </citation>
    <scope>NUCLEOTIDE SEQUENCE [LARGE SCALE GENOMIC DNA]</scope>
    <source>
        <strain evidence="7 8">PC5538III-lc</strain>
    </source>
</reference>
<evidence type="ECO:0000256" key="5">
    <source>
        <dbReference type="ARBA" id="ARBA00023136"/>
    </source>
</evidence>
<evidence type="ECO:0000256" key="3">
    <source>
        <dbReference type="ARBA" id="ARBA00022692"/>
    </source>
</evidence>
<gene>
    <name evidence="7" type="ORF">EPJ69_11975</name>
</gene>
<evidence type="ECO:0000256" key="4">
    <source>
        <dbReference type="ARBA" id="ARBA00022989"/>
    </source>
</evidence>
<dbReference type="CDD" id="cd06579">
    <property type="entry name" value="TM_PBP1_transp_AraH_like"/>
    <property type="match status" value="1"/>
</dbReference>
<dbReference type="Pfam" id="PF02653">
    <property type="entry name" value="BPD_transp_2"/>
    <property type="match status" value="1"/>
</dbReference>
<dbReference type="RefSeq" id="WP_147737564.1">
    <property type="nucleotide sequence ID" value="NZ_SAXX01000025.1"/>
</dbReference>
<comment type="subcellular location">
    <subcellularLocation>
        <location evidence="1">Cell membrane</location>
        <topology evidence="1">Multi-pass membrane protein</topology>
    </subcellularLocation>
</comment>
<evidence type="ECO:0000256" key="6">
    <source>
        <dbReference type="SAM" id="Phobius"/>
    </source>
</evidence>
<proteinExistence type="predicted"/>
<dbReference type="PANTHER" id="PTHR32196">
    <property type="entry name" value="ABC TRANSPORTER PERMEASE PROTEIN YPHD-RELATED-RELATED"/>
    <property type="match status" value="1"/>
</dbReference>
<evidence type="ECO:0000256" key="1">
    <source>
        <dbReference type="ARBA" id="ARBA00004651"/>
    </source>
</evidence>
<feature type="transmembrane region" description="Helical" evidence="6">
    <location>
        <begin position="143"/>
        <end position="160"/>
    </location>
</feature>
<evidence type="ECO:0000313" key="8">
    <source>
        <dbReference type="Proteomes" id="UP000324707"/>
    </source>
</evidence>
<dbReference type="GO" id="GO:0005886">
    <property type="term" value="C:plasma membrane"/>
    <property type="evidence" value="ECO:0007669"/>
    <property type="project" value="UniProtKB-SubCell"/>
</dbReference>
<protein>
    <submittedName>
        <fullName evidence="7">ABC transporter permease</fullName>
    </submittedName>
</protein>
<evidence type="ECO:0000313" key="7">
    <source>
        <dbReference type="EMBL" id="TXJ29948.1"/>
    </source>
</evidence>
<dbReference type="AlphaFoldDB" id="A0A5C8DXQ5"/>
<name>A0A5C8DXQ5_9SPIR</name>
<dbReference type="GO" id="GO:0022857">
    <property type="term" value="F:transmembrane transporter activity"/>
    <property type="evidence" value="ECO:0007669"/>
    <property type="project" value="InterPro"/>
</dbReference>
<evidence type="ECO:0000256" key="2">
    <source>
        <dbReference type="ARBA" id="ARBA00022475"/>
    </source>
</evidence>
<dbReference type="Proteomes" id="UP000324707">
    <property type="component" value="Unassembled WGS sequence"/>
</dbReference>
<keyword evidence="5 6" id="KW-0472">Membrane</keyword>